<evidence type="ECO:0000313" key="3">
    <source>
        <dbReference type="EMBL" id="ADB38805.1"/>
    </source>
</evidence>
<feature type="transmembrane region" description="Helical" evidence="1">
    <location>
        <begin position="54"/>
        <end position="72"/>
    </location>
</feature>
<dbReference type="InterPro" id="IPR010559">
    <property type="entry name" value="Sig_transdc_His_kin_internal"/>
</dbReference>
<feature type="transmembrane region" description="Helical" evidence="1">
    <location>
        <begin position="124"/>
        <end position="151"/>
    </location>
</feature>
<reference evidence="3 4" key="1">
    <citation type="journal article" date="2010" name="Stand. Genomic Sci.">
        <title>Complete genome sequence of Spirosoma linguale type strain (1).</title>
        <authorList>
            <person name="Lail K."/>
            <person name="Sikorski J."/>
            <person name="Saunders E."/>
            <person name="Lapidus A."/>
            <person name="Glavina Del Rio T."/>
            <person name="Copeland A."/>
            <person name="Tice H."/>
            <person name="Cheng J.-F."/>
            <person name="Lucas S."/>
            <person name="Nolan M."/>
            <person name="Bruce D."/>
            <person name="Goodwin L."/>
            <person name="Pitluck S."/>
            <person name="Ivanova N."/>
            <person name="Mavromatis K."/>
            <person name="Ovchinnikova G."/>
            <person name="Pati A."/>
            <person name="Chen A."/>
            <person name="Palaniappan K."/>
            <person name="Land M."/>
            <person name="Hauser L."/>
            <person name="Chang Y.-J."/>
            <person name="Jeffries C.D."/>
            <person name="Chain P."/>
            <person name="Brettin T."/>
            <person name="Detter J.C."/>
            <person name="Schuetze A."/>
            <person name="Rohde M."/>
            <person name="Tindall B.J."/>
            <person name="Goeker M."/>
            <person name="Bristow J."/>
            <person name="Eisen J.A."/>
            <person name="Markowitz V."/>
            <person name="Hugenholtz P."/>
            <person name="Kyrpides N.C."/>
            <person name="Klenk H.-P."/>
            <person name="Chen F."/>
        </authorList>
    </citation>
    <scope>NUCLEOTIDE SEQUENCE [LARGE SCALE GENOMIC DNA]</scope>
    <source>
        <strain evidence="4">ATCC 33905 / DSM 74 / LMG 10896 / Claus 1</strain>
    </source>
</reference>
<dbReference type="GO" id="GO:0016020">
    <property type="term" value="C:membrane"/>
    <property type="evidence" value="ECO:0007669"/>
    <property type="project" value="InterPro"/>
</dbReference>
<dbReference type="InterPro" id="IPR050640">
    <property type="entry name" value="Bact_2-comp_sensor_kinase"/>
</dbReference>
<dbReference type="Proteomes" id="UP000002028">
    <property type="component" value="Chromosome"/>
</dbReference>
<dbReference type="EMBL" id="CP001769">
    <property type="protein sequence ID" value="ADB38805.1"/>
    <property type="molecule type" value="Genomic_DNA"/>
</dbReference>
<dbReference type="PANTHER" id="PTHR34220:SF7">
    <property type="entry name" value="SENSOR HISTIDINE KINASE YPDA"/>
    <property type="match status" value="1"/>
</dbReference>
<dbReference type="Pfam" id="PF06580">
    <property type="entry name" value="His_kinase"/>
    <property type="match status" value="1"/>
</dbReference>
<evidence type="ECO:0000256" key="1">
    <source>
        <dbReference type="SAM" id="Phobius"/>
    </source>
</evidence>
<evidence type="ECO:0000313" key="4">
    <source>
        <dbReference type="Proteomes" id="UP000002028"/>
    </source>
</evidence>
<evidence type="ECO:0000259" key="2">
    <source>
        <dbReference type="Pfam" id="PF06580"/>
    </source>
</evidence>
<name>D2QJ92_SPILD</name>
<dbReference type="HOGENOM" id="CLU_020473_1_0_10"/>
<accession>D2QJ92</accession>
<dbReference type="AlphaFoldDB" id="D2QJ92"/>
<keyword evidence="1" id="KW-1133">Transmembrane helix</keyword>
<feature type="transmembrane region" description="Helical" evidence="1">
    <location>
        <begin position="84"/>
        <end position="104"/>
    </location>
</feature>
<feature type="domain" description="Signal transduction histidine kinase internal region" evidence="2">
    <location>
        <begin position="172"/>
        <end position="249"/>
    </location>
</feature>
<dbReference type="PANTHER" id="PTHR34220">
    <property type="entry name" value="SENSOR HISTIDINE KINASE YPDA"/>
    <property type="match status" value="1"/>
</dbReference>
<dbReference type="GO" id="GO:0000155">
    <property type="term" value="F:phosphorelay sensor kinase activity"/>
    <property type="evidence" value="ECO:0007669"/>
    <property type="project" value="InterPro"/>
</dbReference>
<sequence length="368" mass="42797">MPHPVAMNKLLKASALEICFFSMVFIAFPILTSYEYVLYERTSSYPSLIDLLERLIYGVLKTIPYWLYYRLILPILFEKRYGSFVGWCGLFLLLLDNYTHYVVYGLVKNLWFLPELLLISARRYYSSSVILHFSIVYILRELIMVSALGYYRQSVAQRQRLHELIQRQLQVELDSLKTQLQPHFFFNTLNNIYSLALQQSTKTAPLIARHADIMRYILYGAKHRQVPLTEEVKFLTDYIAVESVRFSDQATIQFDTQNIHDRVCIEPLLLLPFIENTFKHGLRQDIHGGFVQIILVLIETELLLETRNSKIHAGHSANADSGIGLRNSVKQLSLLYPHHHTLSVENGEHSYTLRLQINLRSHDELSGC</sequence>
<organism evidence="3 4">
    <name type="scientific">Spirosoma linguale (strain ATCC 33905 / DSM 74 / LMG 10896 / Claus 1)</name>
    <dbReference type="NCBI Taxonomy" id="504472"/>
    <lineage>
        <taxon>Bacteria</taxon>
        <taxon>Pseudomonadati</taxon>
        <taxon>Bacteroidota</taxon>
        <taxon>Cytophagia</taxon>
        <taxon>Cytophagales</taxon>
        <taxon>Cytophagaceae</taxon>
        <taxon>Spirosoma</taxon>
    </lineage>
</organism>
<keyword evidence="3" id="KW-0418">Kinase</keyword>
<protein>
    <submittedName>
        <fullName evidence="3">Signal transduction histidine kinase, LytS</fullName>
    </submittedName>
</protein>
<keyword evidence="1" id="KW-0812">Transmembrane</keyword>
<gene>
    <name evidence="3" type="ordered locus">Slin_2790</name>
</gene>
<feature type="transmembrane region" description="Helical" evidence="1">
    <location>
        <begin position="15"/>
        <end position="34"/>
    </location>
</feature>
<dbReference type="eggNOG" id="COG2972">
    <property type="taxonomic scope" value="Bacteria"/>
</dbReference>
<keyword evidence="1" id="KW-0472">Membrane</keyword>
<keyword evidence="4" id="KW-1185">Reference proteome</keyword>
<dbReference type="STRING" id="504472.Slin_2790"/>
<keyword evidence="3" id="KW-0808">Transferase</keyword>
<proteinExistence type="predicted"/>
<dbReference type="KEGG" id="sli:Slin_2790"/>